<dbReference type="EMBL" id="JASCZI010242174">
    <property type="protein sequence ID" value="MED6209975.1"/>
    <property type="molecule type" value="Genomic_DNA"/>
</dbReference>
<feature type="compositionally biased region" description="Pro residues" evidence="1">
    <location>
        <begin position="57"/>
        <end position="66"/>
    </location>
</feature>
<sequence length="150" mass="17840">MRSKREEEKTMGAAVEVAVCKRGDEKMKWCGERRRRRRVPYRRRVDDEGYRTCASPPSSPSEPPTRVPSLFRLSFRVTIDEFSRLSKQLHRSFANLRREERLEFWRVSASYSDYFYWWWGIAKMGHGVWKGDRRVALGESGWCTTDDSNH</sequence>
<reference evidence="2 3" key="1">
    <citation type="journal article" date="2023" name="Plants (Basel)">
        <title>Bridging the Gap: Combining Genomics and Transcriptomics Approaches to Understand Stylosanthes scabra, an Orphan Legume from the Brazilian Caatinga.</title>
        <authorList>
            <person name="Ferreira-Neto J.R.C."/>
            <person name="da Silva M.D."/>
            <person name="Binneck E."/>
            <person name="de Melo N.F."/>
            <person name="da Silva R.H."/>
            <person name="de Melo A.L.T.M."/>
            <person name="Pandolfi V."/>
            <person name="Bustamante F.O."/>
            <person name="Brasileiro-Vidal A.C."/>
            <person name="Benko-Iseppon A.M."/>
        </authorList>
    </citation>
    <scope>NUCLEOTIDE SEQUENCE [LARGE SCALE GENOMIC DNA]</scope>
    <source>
        <tissue evidence="2">Leaves</tissue>
    </source>
</reference>
<comment type="caution">
    <text evidence="2">The sequence shown here is derived from an EMBL/GenBank/DDBJ whole genome shotgun (WGS) entry which is preliminary data.</text>
</comment>
<evidence type="ECO:0000313" key="3">
    <source>
        <dbReference type="Proteomes" id="UP001341840"/>
    </source>
</evidence>
<feature type="region of interest" description="Disordered" evidence="1">
    <location>
        <begin position="47"/>
        <end position="66"/>
    </location>
</feature>
<protein>
    <submittedName>
        <fullName evidence="2">Uncharacterized protein</fullName>
    </submittedName>
</protein>
<name>A0ABU6YKW4_9FABA</name>
<proteinExistence type="predicted"/>
<organism evidence="2 3">
    <name type="scientific">Stylosanthes scabra</name>
    <dbReference type="NCBI Taxonomy" id="79078"/>
    <lineage>
        <taxon>Eukaryota</taxon>
        <taxon>Viridiplantae</taxon>
        <taxon>Streptophyta</taxon>
        <taxon>Embryophyta</taxon>
        <taxon>Tracheophyta</taxon>
        <taxon>Spermatophyta</taxon>
        <taxon>Magnoliopsida</taxon>
        <taxon>eudicotyledons</taxon>
        <taxon>Gunneridae</taxon>
        <taxon>Pentapetalae</taxon>
        <taxon>rosids</taxon>
        <taxon>fabids</taxon>
        <taxon>Fabales</taxon>
        <taxon>Fabaceae</taxon>
        <taxon>Papilionoideae</taxon>
        <taxon>50 kb inversion clade</taxon>
        <taxon>dalbergioids sensu lato</taxon>
        <taxon>Dalbergieae</taxon>
        <taxon>Pterocarpus clade</taxon>
        <taxon>Stylosanthes</taxon>
    </lineage>
</organism>
<gene>
    <name evidence="2" type="ORF">PIB30_059757</name>
</gene>
<dbReference type="Proteomes" id="UP001341840">
    <property type="component" value="Unassembled WGS sequence"/>
</dbReference>
<evidence type="ECO:0000256" key="1">
    <source>
        <dbReference type="SAM" id="MobiDB-lite"/>
    </source>
</evidence>
<accession>A0ABU6YKW4</accession>
<keyword evidence="3" id="KW-1185">Reference proteome</keyword>
<evidence type="ECO:0000313" key="2">
    <source>
        <dbReference type="EMBL" id="MED6209975.1"/>
    </source>
</evidence>